<organism evidence="1 2">
    <name type="scientific">Paenibacillus aquistagni</name>
    <dbReference type="NCBI Taxonomy" id="1852522"/>
    <lineage>
        <taxon>Bacteria</taxon>
        <taxon>Bacillati</taxon>
        <taxon>Bacillota</taxon>
        <taxon>Bacilli</taxon>
        <taxon>Bacillales</taxon>
        <taxon>Paenibacillaceae</taxon>
        <taxon>Paenibacillus</taxon>
    </lineage>
</organism>
<keyword evidence="2" id="KW-1185">Reference proteome</keyword>
<sequence>MVEPFFVWDERLGILVPMLEGQWGQLSQQEQSHVLHRWEEIRGAIPDRIKSIEHVVIEKQEALFEEEDFEQSCKLNQEIADLASTIHDLNLWYGTQQELDAKSHQ</sequence>
<proteinExistence type="predicted"/>
<protein>
    <submittedName>
        <fullName evidence="1">Uncharacterized protein</fullName>
    </submittedName>
</protein>
<evidence type="ECO:0000313" key="1">
    <source>
        <dbReference type="EMBL" id="SMG53603.1"/>
    </source>
</evidence>
<accession>A0A1X7LJV2</accession>
<reference evidence="1 2" key="1">
    <citation type="submission" date="2017-04" db="EMBL/GenBank/DDBJ databases">
        <authorList>
            <person name="Afonso C.L."/>
            <person name="Miller P.J."/>
            <person name="Scott M.A."/>
            <person name="Spackman E."/>
            <person name="Goraichik I."/>
            <person name="Dimitrov K.M."/>
            <person name="Suarez D.L."/>
            <person name="Swayne D.E."/>
        </authorList>
    </citation>
    <scope>NUCLEOTIDE SEQUENCE [LARGE SCALE GENOMIC DNA]</scope>
    <source>
        <strain evidence="1 2">11</strain>
    </source>
</reference>
<dbReference type="Proteomes" id="UP000193834">
    <property type="component" value="Unassembled WGS sequence"/>
</dbReference>
<dbReference type="AlphaFoldDB" id="A0A1X7LJV2"/>
<name>A0A1X7LJV2_9BACL</name>
<evidence type="ECO:0000313" key="2">
    <source>
        <dbReference type="Proteomes" id="UP000193834"/>
    </source>
</evidence>
<gene>
    <name evidence="1" type="ORF">SAMN06295960_3525</name>
</gene>
<dbReference type="STRING" id="1852522.SAMN06295960_3525"/>
<dbReference type="EMBL" id="FXAZ01000005">
    <property type="protein sequence ID" value="SMG53603.1"/>
    <property type="molecule type" value="Genomic_DNA"/>
</dbReference>